<evidence type="ECO:0008006" key="4">
    <source>
        <dbReference type="Google" id="ProtNLM"/>
    </source>
</evidence>
<proteinExistence type="predicted"/>
<dbReference type="EMBL" id="JACIEC010000020">
    <property type="protein sequence ID" value="MBB4146154.1"/>
    <property type="molecule type" value="Genomic_DNA"/>
</dbReference>
<evidence type="ECO:0000313" key="3">
    <source>
        <dbReference type="Proteomes" id="UP000519897"/>
    </source>
</evidence>
<reference evidence="2 3" key="1">
    <citation type="submission" date="2020-08" db="EMBL/GenBank/DDBJ databases">
        <title>Genomic Encyclopedia of Type Strains, Phase IV (KMG-IV): sequencing the most valuable type-strain genomes for metagenomic binning, comparative biology and taxonomic classification.</title>
        <authorList>
            <person name="Goeker M."/>
        </authorList>
    </citation>
    <scope>NUCLEOTIDE SEQUENCE [LARGE SCALE GENOMIC DNA]</scope>
    <source>
        <strain evidence="2 3">DSM 29514</strain>
    </source>
</reference>
<protein>
    <recommendedName>
        <fullName evidence="4">DUF2934 domain-containing protein</fullName>
    </recommendedName>
</protein>
<keyword evidence="3" id="KW-1185">Reference proteome</keyword>
<feature type="compositionally biased region" description="Basic and acidic residues" evidence="1">
    <location>
        <begin position="62"/>
        <end position="75"/>
    </location>
</feature>
<dbReference type="AlphaFoldDB" id="A0A7W6LKP1"/>
<feature type="region of interest" description="Disordered" evidence="1">
    <location>
        <begin position="50"/>
        <end position="75"/>
    </location>
</feature>
<evidence type="ECO:0000256" key="1">
    <source>
        <dbReference type="SAM" id="MobiDB-lite"/>
    </source>
</evidence>
<sequence length="75" mass="8835">MARDQYERIQLRAYEIWENEGRPEGAAARHWDQALDEIAGDDEHETLQDLIDEDDREDEEREERAATEPNDPGRP</sequence>
<dbReference type="Proteomes" id="UP000519897">
    <property type="component" value="Unassembled WGS sequence"/>
</dbReference>
<organism evidence="2 3">
    <name type="scientific">Rhizobium rhizoryzae</name>
    <dbReference type="NCBI Taxonomy" id="451876"/>
    <lineage>
        <taxon>Bacteria</taxon>
        <taxon>Pseudomonadati</taxon>
        <taxon>Pseudomonadota</taxon>
        <taxon>Alphaproteobacteria</taxon>
        <taxon>Hyphomicrobiales</taxon>
        <taxon>Rhizobiaceae</taxon>
        <taxon>Rhizobium/Agrobacterium group</taxon>
        <taxon>Rhizobium</taxon>
    </lineage>
</organism>
<name>A0A7W6LKP1_9HYPH</name>
<dbReference type="Pfam" id="PF11154">
    <property type="entry name" value="DUF2934"/>
    <property type="match status" value="1"/>
</dbReference>
<gene>
    <name evidence="2" type="ORF">GGQ72_004724</name>
</gene>
<dbReference type="InterPro" id="IPR021327">
    <property type="entry name" value="DUF2934"/>
</dbReference>
<comment type="caution">
    <text evidence="2">The sequence shown here is derived from an EMBL/GenBank/DDBJ whole genome shotgun (WGS) entry which is preliminary data.</text>
</comment>
<accession>A0A7W6LKP1</accession>
<feature type="compositionally biased region" description="Acidic residues" evidence="1">
    <location>
        <begin position="50"/>
        <end position="61"/>
    </location>
</feature>
<evidence type="ECO:0000313" key="2">
    <source>
        <dbReference type="EMBL" id="MBB4146154.1"/>
    </source>
</evidence>